<sequence>MLSIIQRVSNADVTVDKNKIAKIDKGILALVCVEKDDSTQNFEKMTDKILKYRIFEDDAGKMNLSLTDIEGEIILVPQFTLAADTKKGNRPSFSSGCPPEVAKDKFKEFEQIFKSKYHNVQSGIFGADMKVSLTNDGPVTFSFKV</sequence>
<name>A0A097EPZ0_9GAMM</name>
<dbReference type="GO" id="GO:0019478">
    <property type="term" value="P:D-amino acid catabolic process"/>
    <property type="evidence" value="ECO:0007669"/>
    <property type="project" value="UniProtKB-UniRule"/>
</dbReference>
<gene>
    <name evidence="3" type="primary">dtd</name>
    <name evidence="4" type="ORF">LO80_06440</name>
</gene>
<feature type="short sequence motif" description="Gly-cisPro motif, important for rejection of L-amino acids" evidence="3">
    <location>
        <begin position="137"/>
        <end position="138"/>
    </location>
</feature>
<dbReference type="InterPro" id="IPR003732">
    <property type="entry name" value="Daa-tRNA_deacyls_DTD"/>
</dbReference>
<organism evidence="4 5">
    <name type="scientific">Candidatus Francisella endociliophora</name>
    <dbReference type="NCBI Taxonomy" id="653937"/>
    <lineage>
        <taxon>Bacteria</taxon>
        <taxon>Pseudomonadati</taxon>
        <taxon>Pseudomonadota</taxon>
        <taxon>Gammaproteobacteria</taxon>
        <taxon>Thiotrichales</taxon>
        <taxon>Francisellaceae</taxon>
        <taxon>Francisella</taxon>
    </lineage>
</organism>
<comment type="similarity">
    <text evidence="1 3">Belongs to the DTD family.</text>
</comment>
<proteinExistence type="inferred from homology"/>
<evidence type="ECO:0000256" key="3">
    <source>
        <dbReference type="HAMAP-Rule" id="MF_00518"/>
    </source>
</evidence>
<comment type="subunit">
    <text evidence="3">Homodimer.</text>
</comment>
<evidence type="ECO:0000313" key="5">
    <source>
        <dbReference type="Proteomes" id="UP000029672"/>
    </source>
</evidence>
<dbReference type="GO" id="GO:0043908">
    <property type="term" value="F:Ser(Gly)-tRNA(Ala) hydrolase activity"/>
    <property type="evidence" value="ECO:0007669"/>
    <property type="project" value="UniProtKB-UniRule"/>
</dbReference>
<keyword evidence="2 3" id="KW-0378">Hydrolase</keyword>
<comment type="catalytic activity">
    <reaction evidence="3">
        <text>a D-aminoacyl-tRNA + H2O = a tRNA + a D-alpha-amino acid + H(+)</text>
        <dbReference type="Rhea" id="RHEA:13953"/>
        <dbReference type="Rhea" id="RHEA-COMP:10123"/>
        <dbReference type="Rhea" id="RHEA-COMP:10124"/>
        <dbReference type="ChEBI" id="CHEBI:15377"/>
        <dbReference type="ChEBI" id="CHEBI:15378"/>
        <dbReference type="ChEBI" id="CHEBI:59871"/>
        <dbReference type="ChEBI" id="CHEBI:78442"/>
        <dbReference type="ChEBI" id="CHEBI:79333"/>
        <dbReference type="EC" id="3.1.1.96"/>
    </reaction>
</comment>
<comment type="function">
    <text evidence="3">An aminoacyl-tRNA editing enzyme that deacylates mischarged D-aminoacyl-tRNAs. Also deacylates mischarged glycyl-tRNA(Ala), protecting cells against glycine mischarging by AlaRS. Acts via tRNA-based rather than protein-based catalysis; rejects L-amino acids rather than detecting D-amino acids in the active site. By recycling D-aminoacyl-tRNA to D-amino acids and free tRNA molecules, this enzyme counteracts the toxicity associated with the formation of D-aminoacyl-tRNA entities in vivo and helps enforce protein L-homochirality.</text>
</comment>
<evidence type="ECO:0000256" key="1">
    <source>
        <dbReference type="ARBA" id="ARBA00009673"/>
    </source>
</evidence>
<dbReference type="PANTHER" id="PTHR10472:SF5">
    <property type="entry name" value="D-AMINOACYL-TRNA DEACYLASE 1"/>
    <property type="match status" value="1"/>
</dbReference>
<dbReference type="NCBIfam" id="TIGR00256">
    <property type="entry name" value="D-aminoacyl-tRNA deacylase"/>
    <property type="match status" value="1"/>
</dbReference>
<dbReference type="STRING" id="1547445.LO80_06440"/>
<dbReference type="Proteomes" id="UP000029672">
    <property type="component" value="Chromosome"/>
</dbReference>
<dbReference type="GO" id="GO:0106026">
    <property type="term" value="F:Gly-tRNA(Ala) deacylase activity"/>
    <property type="evidence" value="ECO:0007669"/>
    <property type="project" value="UniProtKB-UniRule"/>
</dbReference>
<dbReference type="EC" id="3.1.1.-" evidence="3"/>
<dbReference type="HAMAP" id="MF_00518">
    <property type="entry name" value="Deacylase_Dtd"/>
    <property type="match status" value="1"/>
</dbReference>
<evidence type="ECO:0000313" key="4">
    <source>
        <dbReference type="EMBL" id="AIT09635.1"/>
    </source>
</evidence>
<reference evidence="4 5" key="1">
    <citation type="submission" date="2014-10" db="EMBL/GenBank/DDBJ databases">
        <title>Whole genome sequence of Francisella endociliophora strain FSC1006, isolated from a laboratory culture of the marine ciliate Euplotes raikovi.</title>
        <authorList>
            <person name="Granberg M."/>
            <person name="Backman S."/>
            <person name="Lundmark E."/>
            <person name="Nilsson E."/>
            <person name="Karlsson E."/>
            <person name="Thelaus J."/>
            <person name="Ohrman C."/>
            <person name="Larkeryd A."/>
            <person name="Stenberg P."/>
        </authorList>
    </citation>
    <scope>NUCLEOTIDE SEQUENCE [LARGE SCALE GENOMIC DNA]</scope>
    <source>
        <strain evidence="4 5">FSC1006</strain>
    </source>
</reference>
<dbReference type="EMBL" id="CP009574">
    <property type="protein sequence ID" value="AIT09635.1"/>
    <property type="molecule type" value="Genomic_DNA"/>
</dbReference>
<evidence type="ECO:0000256" key="2">
    <source>
        <dbReference type="ARBA" id="ARBA00022801"/>
    </source>
</evidence>
<dbReference type="GO" id="GO:0000049">
    <property type="term" value="F:tRNA binding"/>
    <property type="evidence" value="ECO:0007669"/>
    <property type="project" value="UniProtKB-UniRule"/>
</dbReference>
<dbReference type="GO" id="GO:0051500">
    <property type="term" value="F:D-tyrosyl-tRNA(Tyr) deacylase activity"/>
    <property type="evidence" value="ECO:0007669"/>
    <property type="project" value="TreeGrafter"/>
</dbReference>
<dbReference type="GO" id="GO:0005737">
    <property type="term" value="C:cytoplasm"/>
    <property type="evidence" value="ECO:0007669"/>
    <property type="project" value="UniProtKB-SubCell"/>
</dbReference>
<comment type="domain">
    <text evidence="3">A Gly-cisPro motif from one monomer fits into the active site of the other monomer to allow specific chiral rejection of L-amino acids.</text>
</comment>
<dbReference type="HOGENOM" id="CLU_076901_1_0_6"/>
<dbReference type="Pfam" id="PF02580">
    <property type="entry name" value="Tyr_Deacylase"/>
    <property type="match status" value="1"/>
</dbReference>
<dbReference type="InterPro" id="IPR023509">
    <property type="entry name" value="DTD-like_sf"/>
</dbReference>
<dbReference type="SUPFAM" id="SSF69500">
    <property type="entry name" value="DTD-like"/>
    <property type="match status" value="1"/>
</dbReference>
<keyword evidence="3" id="KW-0963">Cytoplasm</keyword>
<accession>A0A097EPZ0</accession>
<dbReference type="PANTHER" id="PTHR10472">
    <property type="entry name" value="D-TYROSYL-TRNA TYR DEACYLASE"/>
    <property type="match status" value="1"/>
</dbReference>
<dbReference type="AlphaFoldDB" id="A0A097EPZ0"/>
<dbReference type="eggNOG" id="COG1490">
    <property type="taxonomic scope" value="Bacteria"/>
</dbReference>
<dbReference type="KEGG" id="frf:LO80_06440"/>
<protein>
    <recommendedName>
        <fullName evidence="3">D-aminoacyl-tRNA deacylase</fullName>
        <shortName evidence="3">DTD</shortName>
        <ecNumber evidence="3">3.1.1.96</ecNumber>
    </recommendedName>
    <alternativeName>
        <fullName evidence="3">Gly-tRNA(Ala) deacylase</fullName>
        <ecNumber evidence="3">3.1.1.-</ecNumber>
    </alternativeName>
</protein>
<dbReference type="RefSeq" id="WP_040009702.1">
    <property type="nucleotide sequence ID" value="NZ_CP009574.1"/>
</dbReference>
<dbReference type="FunFam" id="3.50.80.10:FF:000001">
    <property type="entry name" value="D-aminoacyl-tRNA deacylase"/>
    <property type="match status" value="1"/>
</dbReference>
<keyword evidence="3" id="KW-0820">tRNA-binding</keyword>
<comment type="subcellular location">
    <subcellularLocation>
        <location evidence="3">Cytoplasm</location>
    </subcellularLocation>
</comment>
<comment type="catalytic activity">
    <reaction evidence="3">
        <text>glycyl-tRNA(Ala) + H2O = tRNA(Ala) + glycine + H(+)</text>
        <dbReference type="Rhea" id="RHEA:53744"/>
        <dbReference type="Rhea" id="RHEA-COMP:9657"/>
        <dbReference type="Rhea" id="RHEA-COMP:13640"/>
        <dbReference type="ChEBI" id="CHEBI:15377"/>
        <dbReference type="ChEBI" id="CHEBI:15378"/>
        <dbReference type="ChEBI" id="CHEBI:57305"/>
        <dbReference type="ChEBI" id="CHEBI:78442"/>
        <dbReference type="ChEBI" id="CHEBI:78522"/>
    </reaction>
</comment>
<keyword evidence="3" id="KW-0694">RNA-binding</keyword>
<dbReference type="EC" id="3.1.1.96" evidence="3"/>
<dbReference type="Gene3D" id="3.50.80.10">
    <property type="entry name" value="D-tyrosyl-tRNA(Tyr) deacylase"/>
    <property type="match status" value="1"/>
</dbReference>
<keyword evidence="5" id="KW-1185">Reference proteome</keyword>
<dbReference type="OrthoDB" id="9801395at2"/>